<reference evidence="1" key="2">
    <citation type="journal article" date="2023" name="IMA Fungus">
        <title>Comparative genomic study of the Penicillium genus elucidates a diverse pangenome and 15 lateral gene transfer events.</title>
        <authorList>
            <person name="Petersen C."/>
            <person name="Sorensen T."/>
            <person name="Nielsen M.R."/>
            <person name="Sondergaard T.E."/>
            <person name="Sorensen J.L."/>
            <person name="Fitzpatrick D.A."/>
            <person name="Frisvad J.C."/>
            <person name="Nielsen K.L."/>
        </authorList>
    </citation>
    <scope>NUCLEOTIDE SEQUENCE</scope>
    <source>
        <strain evidence="1">IBT 30761</strain>
    </source>
</reference>
<dbReference type="OrthoDB" id="406838at2759"/>
<evidence type="ECO:0000313" key="1">
    <source>
        <dbReference type="EMBL" id="KAJ5110386.1"/>
    </source>
</evidence>
<dbReference type="GeneID" id="81352394"/>
<dbReference type="Gene3D" id="3.40.390.10">
    <property type="entry name" value="Collagenase (Catalytic Domain)"/>
    <property type="match status" value="1"/>
</dbReference>
<dbReference type="EMBL" id="JAPQKI010000002">
    <property type="protein sequence ID" value="KAJ5110386.1"/>
    <property type="molecule type" value="Genomic_DNA"/>
</dbReference>
<sequence>MPITITGKSSVAALQLGGLGKAIPRWKTGSKNTVNFAVFENRYPKQELAFLAANKLKEAADEWNYLELGVQFEWVYKIVDAAFVLSYAESNIPGVIAEAFFPNDLDLNILNYLKNVFLHELGHILGLRHEFAPEVEDGNKTGMKSLQFGPRNPTSVMAYEFPPTIQTSDIDSAQAFYHSSGKGLTQDNKLIPIVDYEANN</sequence>
<dbReference type="InterPro" id="IPR024079">
    <property type="entry name" value="MetalloPept_cat_dom_sf"/>
</dbReference>
<protein>
    <recommendedName>
        <fullName evidence="3">EcxA zinc-binding domain-containing protein</fullName>
    </recommendedName>
</protein>
<dbReference type="Proteomes" id="UP001149074">
    <property type="component" value="Unassembled WGS sequence"/>
</dbReference>
<proteinExistence type="predicted"/>
<dbReference type="GO" id="GO:0008237">
    <property type="term" value="F:metallopeptidase activity"/>
    <property type="evidence" value="ECO:0007669"/>
    <property type="project" value="InterPro"/>
</dbReference>
<dbReference type="AlphaFoldDB" id="A0A9W9KLR5"/>
<name>A0A9W9KLR5_9EURO</name>
<organism evidence="1 2">
    <name type="scientific">Penicillium argentinense</name>
    <dbReference type="NCBI Taxonomy" id="1131581"/>
    <lineage>
        <taxon>Eukaryota</taxon>
        <taxon>Fungi</taxon>
        <taxon>Dikarya</taxon>
        <taxon>Ascomycota</taxon>
        <taxon>Pezizomycotina</taxon>
        <taxon>Eurotiomycetes</taxon>
        <taxon>Eurotiomycetidae</taxon>
        <taxon>Eurotiales</taxon>
        <taxon>Aspergillaceae</taxon>
        <taxon>Penicillium</taxon>
    </lineage>
</organism>
<dbReference type="SUPFAM" id="SSF55486">
    <property type="entry name" value="Metalloproteases ('zincins'), catalytic domain"/>
    <property type="match status" value="1"/>
</dbReference>
<accession>A0A9W9KLR5</accession>
<evidence type="ECO:0008006" key="3">
    <source>
        <dbReference type="Google" id="ProtNLM"/>
    </source>
</evidence>
<comment type="caution">
    <text evidence="1">The sequence shown here is derived from an EMBL/GenBank/DDBJ whole genome shotgun (WGS) entry which is preliminary data.</text>
</comment>
<reference evidence="1" key="1">
    <citation type="submission" date="2022-11" db="EMBL/GenBank/DDBJ databases">
        <authorList>
            <person name="Petersen C."/>
        </authorList>
    </citation>
    <scope>NUCLEOTIDE SEQUENCE</scope>
    <source>
        <strain evidence="1">IBT 30761</strain>
    </source>
</reference>
<gene>
    <name evidence="1" type="ORF">N7532_000921</name>
</gene>
<dbReference type="RefSeq" id="XP_056478456.1">
    <property type="nucleotide sequence ID" value="XM_056613415.1"/>
</dbReference>
<keyword evidence="2" id="KW-1185">Reference proteome</keyword>
<evidence type="ECO:0000313" key="2">
    <source>
        <dbReference type="Proteomes" id="UP001149074"/>
    </source>
</evidence>